<reference evidence="2" key="1">
    <citation type="submission" date="2018-12" db="EMBL/GenBank/DDBJ databases">
        <authorList>
            <person name="Sun L."/>
            <person name="Chen Z."/>
        </authorList>
    </citation>
    <scope>NUCLEOTIDE SEQUENCE [LARGE SCALE GENOMIC DNA]</scope>
    <source>
        <strain evidence="2">3-2-2</strain>
    </source>
</reference>
<dbReference type="AlphaFoldDB" id="A0A429Y7V4"/>
<feature type="transmembrane region" description="Helical" evidence="1">
    <location>
        <begin position="35"/>
        <end position="63"/>
    </location>
</feature>
<accession>A0A429Y7V4</accession>
<keyword evidence="1" id="KW-0472">Membrane</keyword>
<evidence type="ECO:0008006" key="4">
    <source>
        <dbReference type="Google" id="ProtNLM"/>
    </source>
</evidence>
<dbReference type="EMBL" id="QYTV02000001">
    <property type="protein sequence ID" value="RST77491.1"/>
    <property type="molecule type" value="Genomic_DNA"/>
</dbReference>
<evidence type="ECO:0000256" key="1">
    <source>
        <dbReference type="SAM" id="Phobius"/>
    </source>
</evidence>
<protein>
    <recommendedName>
        <fullName evidence="4">DUF3311 domain-containing protein</fullName>
    </recommendedName>
</protein>
<sequence length="91" mass="10426">MKINHNVIFVMILAAMVTLVVHPTPFGWANRIDPWVFGVPFVMFWVLLICTLMCGVMIVWYFVDLKKGNIDIDIEPATEEEMNSWNPKGGN</sequence>
<keyword evidence="3" id="KW-1185">Reference proteome</keyword>
<name>A0A429Y7V4_9BACI</name>
<dbReference type="OrthoDB" id="3628949at2"/>
<gene>
    <name evidence="2" type="ORF">D4T97_003130</name>
</gene>
<organism evidence="2 3">
    <name type="scientific">Siminovitchia acidinfaciens</name>
    <dbReference type="NCBI Taxonomy" id="2321395"/>
    <lineage>
        <taxon>Bacteria</taxon>
        <taxon>Bacillati</taxon>
        <taxon>Bacillota</taxon>
        <taxon>Bacilli</taxon>
        <taxon>Bacillales</taxon>
        <taxon>Bacillaceae</taxon>
        <taxon>Siminovitchia</taxon>
    </lineage>
</organism>
<keyword evidence="1" id="KW-0812">Transmembrane</keyword>
<comment type="caution">
    <text evidence="2">The sequence shown here is derived from an EMBL/GenBank/DDBJ whole genome shotgun (WGS) entry which is preliminary data.</text>
</comment>
<evidence type="ECO:0000313" key="2">
    <source>
        <dbReference type="EMBL" id="RST77491.1"/>
    </source>
</evidence>
<feature type="transmembrane region" description="Helical" evidence="1">
    <location>
        <begin position="7"/>
        <end position="29"/>
    </location>
</feature>
<dbReference type="Proteomes" id="UP000287156">
    <property type="component" value="Unassembled WGS sequence"/>
</dbReference>
<proteinExistence type="predicted"/>
<keyword evidence="1" id="KW-1133">Transmembrane helix</keyword>
<evidence type="ECO:0000313" key="3">
    <source>
        <dbReference type="Proteomes" id="UP000287156"/>
    </source>
</evidence>
<dbReference type="RefSeq" id="WP_126047539.1">
    <property type="nucleotide sequence ID" value="NZ_QYTV02000001.1"/>
</dbReference>